<evidence type="ECO:0000313" key="3">
    <source>
        <dbReference type="EMBL" id="KHD07200.1"/>
    </source>
</evidence>
<reference evidence="3 4" key="1">
    <citation type="journal article" date="2016" name="Front. Microbiol.">
        <title>Single-Cell (Meta-)Genomics of a Dimorphic Candidatus Thiomargarita nelsonii Reveals Genomic Plasticity.</title>
        <authorList>
            <person name="Flood B.E."/>
            <person name="Fliss P."/>
            <person name="Jones D.S."/>
            <person name="Dick G.J."/>
            <person name="Jain S."/>
            <person name="Kaster A.K."/>
            <person name="Winkel M."/>
            <person name="Mussmann M."/>
            <person name="Bailey J."/>
        </authorList>
    </citation>
    <scope>NUCLEOTIDE SEQUENCE [LARGE SCALE GENOMIC DNA]</scope>
    <source>
        <strain evidence="3">Hydrate Ridge</strain>
    </source>
</reference>
<dbReference type="AlphaFoldDB" id="A0A0A6P8S8"/>
<sequence length="108" mass="12622">MKTPFNILGVPEDATDNVIKKAYLQKVRQYPPERAPEQFQKIRAAFEAIKTQEQRLKYQLFHHEPPNLDALLEQALEKTMGKPQRPTEQTFTRVLLESLNRQALKDYG</sequence>
<dbReference type="Gene3D" id="1.10.287.110">
    <property type="entry name" value="DnaJ domain"/>
    <property type="match status" value="1"/>
</dbReference>
<dbReference type="SUPFAM" id="SSF46565">
    <property type="entry name" value="Chaperone J-domain"/>
    <property type="match status" value="1"/>
</dbReference>
<dbReference type="PRINTS" id="PR00625">
    <property type="entry name" value="JDOMAIN"/>
</dbReference>
<dbReference type="InterPro" id="IPR036869">
    <property type="entry name" value="J_dom_sf"/>
</dbReference>
<evidence type="ECO:0000313" key="4">
    <source>
        <dbReference type="Proteomes" id="UP000030428"/>
    </source>
</evidence>
<dbReference type="Proteomes" id="UP000030428">
    <property type="component" value="Unassembled WGS sequence"/>
</dbReference>
<accession>A0A0A6P8S8</accession>
<dbReference type="InterPro" id="IPR001623">
    <property type="entry name" value="DnaJ_domain"/>
</dbReference>
<keyword evidence="4" id="KW-1185">Reference proteome</keyword>
<dbReference type="PROSITE" id="PS50076">
    <property type="entry name" value="DNAJ_2"/>
    <property type="match status" value="1"/>
</dbReference>
<dbReference type="CDD" id="cd06257">
    <property type="entry name" value="DnaJ"/>
    <property type="match status" value="1"/>
</dbReference>
<evidence type="ECO:0000259" key="2">
    <source>
        <dbReference type="PROSITE" id="PS50076"/>
    </source>
</evidence>
<protein>
    <recommendedName>
        <fullName evidence="2">J domain-containing protein</fullName>
    </recommendedName>
</protein>
<evidence type="ECO:0000256" key="1">
    <source>
        <dbReference type="ARBA" id="ARBA00023186"/>
    </source>
</evidence>
<dbReference type="Pfam" id="PF00226">
    <property type="entry name" value="DnaJ"/>
    <property type="match status" value="1"/>
</dbReference>
<organism evidence="3 4">
    <name type="scientific">Candidatus Thiomargarita nelsonii</name>
    <dbReference type="NCBI Taxonomy" id="1003181"/>
    <lineage>
        <taxon>Bacteria</taxon>
        <taxon>Pseudomonadati</taxon>
        <taxon>Pseudomonadota</taxon>
        <taxon>Gammaproteobacteria</taxon>
        <taxon>Thiotrichales</taxon>
        <taxon>Thiotrichaceae</taxon>
        <taxon>Thiomargarita</taxon>
    </lineage>
</organism>
<keyword evidence="1" id="KW-0143">Chaperone</keyword>
<proteinExistence type="predicted"/>
<comment type="caution">
    <text evidence="3">The sequence shown here is derived from an EMBL/GenBank/DDBJ whole genome shotgun (WGS) entry which is preliminary data.</text>
</comment>
<dbReference type="SMART" id="SM00271">
    <property type="entry name" value="DnaJ"/>
    <property type="match status" value="1"/>
</dbReference>
<gene>
    <name evidence="3" type="ORF">PN36_09765</name>
</gene>
<dbReference type="EMBL" id="JSZA02000029">
    <property type="protein sequence ID" value="KHD07200.1"/>
    <property type="molecule type" value="Genomic_DNA"/>
</dbReference>
<name>A0A0A6P8S8_9GAMM</name>
<feature type="domain" description="J" evidence="2">
    <location>
        <begin position="3"/>
        <end position="62"/>
    </location>
</feature>